<evidence type="ECO:0000256" key="3">
    <source>
        <dbReference type="ARBA" id="ARBA00022763"/>
    </source>
</evidence>
<evidence type="ECO:0000313" key="10">
    <source>
        <dbReference type="Proteomes" id="UP001597085"/>
    </source>
</evidence>
<evidence type="ECO:0000256" key="2">
    <source>
        <dbReference type="ARBA" id="ARBA00022723"/>
    </source>
</evidence>
<feature type="domain" description="Uracil-DNA glycosylase-like" evidence="8">
    <location>
        <begin position="31"/>
        <end position="185"/>
    </location>
</feature>
<dbReference type="Gene3D" id="3.40.470.10">
    <property type="entry name" value="Uracil-DNA glycosylase-like domain"/>
    <property type="match status" value="1"/>
</dbReference>
<dbReference type="GO" id="GO:0051539">
    <property type="term" value="F:4 iron, 4 sulfur cluster binding"/>
    <property type="evidence" value="ECO:0007669"/>
    <property type="project" value="UniProtKB-KW"/>
</dbReference>
<keyword evidence="4" id="KW-0378">Hydrolase</keyword>
<comment type="caution">
    <text evidence="9">The sequence shown here is derived from an EMBL/GenBank/DDBJ whole genome shotgun (WGS) entry which is preliminary data.</text>
</comment>
<keyword evidence="2" id="KW-0479">Metal-binding</keyword>
<dbReference type="SMART" id="SM00987">
    <property type="entry name" value="UreE_C"/>
    <property type="match status" value="1"/>
</dbReference>
<keyword evidence="10" id="KW-1185">Reference proteome</keyword>
<dbReference type="GO" id="GO:0006281">
    <property type="term" value="P:DNA repair"/>
    <property type="evidence" value="ECO:0007669"/>
    <property type="project" value="UniProtKB-KW"/>
</dbReference>
<evidence type="ECO:0000259" key="8">
    <source>
        <dbReference type="SMART" id="SM00986"/>
    </source>
</evidence>
<dbReference type="InterPro" id="IPR005122">
    <property type="entry name" value="Uracil-DNA_glycosylase-like"/>
</dbReference>
<proteinExistence type="predicted"/>
<reference evidence="9 10" key="1">
    <citation type="journal article" date="2019" name="Int. J. Syst. Evol. Microbiol.">
        <title>The Global Catalogue of Microorganisms (GCM) 10K type strain sequencing project: providing services to taxonomists for standard genome sequencing and annotation.</title>
        <authorList>
            <consortium name="The Broad Institute Genomics Platform"/>
            <consortium name="The Broad Institute Genome Sequencing Center for Infectious Disease"/>
            <person name="Wu L."/>
            <person name="Ma J."/>
        </authorList>
    </citation>
    <scope>NUCLEOTIDE SEQUENCE [LARGE SCALE GENOMIC DNA]</scope>
    <source>
        <strain evidence="9 10">CGMCC 1.12121</strain>
    </source>
</reference>
<keyword evidence="3" id="KW-0227">DNA damage</keyword>
<sequence length="209" mass="23048">MDPEFPAERHVLEADCERCPALVECRERISWGTGDLDADVMVVGEAPGAGNPDAETWRGGNWTGKAYTARHSGRRVRRLLVEIGRPAAYVTNAVKCFPCDGDGSNREPAEIERANCRTHLRREIGTVDPTVIVATGKHATATTLALDDRTIDGFVDRILEPVELPFATLLPILHPSYQDVWRARLGYSAEEYREAVHDAIRTALDDGPS</sequence>
<dbReference type="SMART" id="SM00986">
    <property type="entry name" value="UDG"/>
    <property type="match status" value="1"/>
</dbReference>
<evidence type="ECO:0000256" key="1">
    <source>
        <dbReference type="ARBA" id="ARBA00022485"/>
    </source>
</evidence>
<keyword evidence="5" id="KW-0408">Iron</keyword>
<keyword evidence="1" id="KW-0004">4Fe-4S</keyword>
<dbReference type="Pfam" id="PF03167">
    <property type="entry name" value="UDG"/>
    <property type="match status" value="1"/>
</dbReference>
<gene>
    <name evidence="9" type="ORF">ACFSBX_06820</name>
</gene>
<accession>A0ABD6CMP6</accession>
<dbReference type="Proteomes" id="UP001597085">
    <property type="component" value="Unassembled WGS sequence"/>
</dbReference>
<evidence type="ECO:0000313" key="9">
    <source>
        <dbReference type="EMBL" id="MFD1598669.1"/>
    </source>
</evidence>
<dbReference type="PANTHER" id="PTHR33693">
    <property type="entry name" value="TYPE-5 URACIL-DNA GLYCOSYLASE"/>
    <property type="match status" value="1"/>
</dbReference>
<dbReference type="SUPFAM" id="SSF52141">
    <property type="entry name" value="Uracil-DNA glycosylase-like"/>
    <property type="match status" value="1"/>
</dbReference>
<keyword evidence="6" id="KW-0411">Iron-sulfur</keyword>
<dbReference type="InterPro" id="IPR051536">
    <property type="entry name" value="UDG_Type-4/5"/>
</dbReference>
<evidence type="ECO:0000256" key="5">
    <source>
        <dbReference type="ARBA" id="ARBA00023004"/>
    </source>
</evidence>
<dbReference type="EMBL" id="JBHUDK010000005">
    <property type="protein sequence ID" value="MFD1598669.1"/>
    <property type="molecule type" value="Genomic_DNA"/>
</dbReference>
<dbReference type="InterPro" id="IPR036895">
    <property type="entry name" value="Uracil-DNA_glycosylase-like_sf"/>
</dbReference>
<organism evidence="9 10">
    <name type="scientific">Halobellus rarus</name>
    <dbReference type="NCBI Taxonomy" id="1126237"/>
    <lineage>
        <taxon>Archaea</taxon>
        <taxon>Methanobacteriati</taxon>
        <taxon>Methanobacteriota</taxon>
        <taxon>Stenosarchaea group</taxon>
        <taxon>Halobacteria</taxon>
        <taxon>Halobacteriales</taxon>
        <taxon>Haloferacaceae</taxon>
        <taxon>Halobellus</taxon>
    </lineage>
</organism>
<name>A0ABD6CMP6_9EURY</name>
<protein>
    <submittedName>
        <fullName evidence="9">Uracil-DNA glycosylase family protein</fullName>
    </submittedName>
</protein>
<evidence type="ECO:0000256" key="4">
    <source>
        <dbReference type="ARBA" id="ARBA00022801"/>
    </source>
</evidence>
<evidence type="ECO:0000256" key="7">
    <source>
        <dbReference type="ARBA" id="ARBA00023204"/>
    </source>
</evidence>
<dbReference type="AlphaFoldDB" id="A0ABD6CMP6"/>
<dbReference type="RefSeq" id="WP_256419889.1">
    <property type="nucleotide sequence ID" value="NZ_JANHDI010000001.1"/>
</dbReference>
<evidence type="ECO:0000256" key="6">
    <source>
        <dbReference type="ARBA" id="ARBA00023014"/>
    </source>
</evidence>
<dbReference type="GO" id="GO:0046872">
    <property type="term" value="F:metal ion binding"/>
    <property type="evidence" value="ECO:0007669"/>
    <property type="project" value="UniProtKB-KW"/>
</dbReference>
<keyword evidence="7" id="KW-0234">DNA repair</keyword>
<dbReference type="GO" id="GO:0097506">
    <property type="term" value="F:deaminated base DNA N-glycosylase activity"/>
    <property type="evidence" value="ECO:0007669"/>
    <property type="project" value="UniProtKB-ARBA"/>
</dbReference>